<evidence type="ECO:0000313" key="1">
    <source>
        <dbReference type="EMBL" id="GCD78249.1"/>
    </source>
</evidence>
<dbReference type="OrthoDB" id="7342920at2"/>
<dbReference type="AlphaFoldDB" id="A0A401XMK6"/>
<proteinExistence type="predicted"/>
<gene>
    <name evidence="1" type="ORF">JCM31826_17310</name>
</gene>
<protein>
    <recommendedName>
        <fullName evidence="3">Toxin-antitoxin system YwqK family antitoxin</fullName>
    </recommendedName>
</protein>
<dbReference type="Proteomes" id="UP000286715">
    <property type="component" value="Unassembled WGS sequence"/>
</dbReference>
<evidence type="ECO:0000313" key="2">
    <source>
        <dbReference type="Proteomes" id="UP000286715"/>
    </source>
</evidence>
<sequence length="226" mass="26125">MVQYLNKFLIIAFTINLGITPIKAQGKYHPNKTDENGKRQGIWVYYHPSGNLKTIENYVDNVLDGIRITLNERGYLNIEEYYRMGKLHGEQKIYDGFARLMELKEFTEGVLSGAYKKFNPNTGKISEEGTYVNNQKHGKYIWYYDNGNPAVAYTYKMGVIEGEAIEYYKEGGIAAISTYRANELDGPYKEFYPDGKIKVEGLYKMGEKVGKWFTYDENGKKKPLKY</sequence>
<dbReference type="InterPro" id="IPR011652">
    <property type="entry name" value="MORN_2"/>
</dbReference>
<evidence type="ECO:0008006" key="3">
    <source>
        <dbReference type="Google" id="ProtNLM"/>
    </source>
</evidence>
<dbReference type="RefSeq" id="WP_124398310.1">
    <property type="nucleotide sequence ID" value="NZ_BHZE01000019.1"/>
</dbReference>
<dbReference type="Gene3D" id="2.20.110.10">
    <property type="entry name" value="Histone H3 K4-specific methyltransferase SET7/9 N-terminal domain"/>
    <property type="match status" value="3"/>
</dbReference>
<comment type="caution">
    <text evidence="1">The sequence shown here is derived from an EMBL/GenBank/DDBJ whole genome shotgun (WGS) entry which is preliminary data.</text>
</comment>
<dbReference type="Pfam" id="PF07661">
    <property type="entry name" value="MORN_2"/>
    <property type="match status" value="5"/>
</dbReference>
<dbReference type="EMBL" id="BHZE01000019">
    <property type="protein sequence ID" value="GCD78249.1"/>
    <property type="molecule type" value="Genomic_DNA"/>
</dbReference>
<dbReference type="SUPFAM" id="SSF82185">
    <property type="entry name" value="Histone H3 K4-specific methyltransferase SET7/9 N-terminal domain"/>
    <property type="match status" value="2"/>
</dbReference>
<organism evidence="1 2">
    <name type="scientific">Thermaurantimonas aggregans</name>
    <dbReference type="NCBI Taxonomy" id="2173829"/>
    <lineage>
        <taxon>Bacteria</taxon>
        <taxon>Pseudomonadati</taxon>
        <taxon>Bacteroidota</taxon>
        <taxon>Flavobacteriia</taxon>
        <taxon>Flavobacteriales</taxon>
        <taxon>Schleiferiaceae</taxon>
        <taxon>Thermaurantimonas</taxon>
    </lineage>
</organism>
<name>A0A401XMK6_9FLAO</name>
<reference evidence="1 2" key="1">
    <citation type="submission" date="2018-11" db="EMBL/GenBank/DDBJ databases">
        <title>Schleiferia aggregans sp. nov., a moderately thermophilic heterotrophic bacterium isolated from microbial mats at a terrestrial hot spring.</title>
        <authorList>
            <person name="Iino T."/>
            <person name="Ohkuma M."/>
            <person name="Haruta S."/>
        </authorList>
    </citation>
    <scope>NUCLEOTIDE SEQUENCE [LARGE SCALE GENOMIC DNA]</scope>
    <source>
        <strain evidence="1 2">LA</strain>
    </source>
</reference>
<accession>A0A401XMK6</accession>
<keyword evidence="2" id="KW-1185">Reference proteome</keyword>